<evidence type="ECO:0000313" key="4">
    <source>
        <dbReference type="Proteomes" id="UP001348492"/>
    </source>
</evidence>
<dbReference type="SUPFAM" id="SSF158499">
    <property type="entry name" value="DnaD domain-like"/>
    <property type="match status" value="1"/>
</dbReference>
<evidence type="ECO:0000259" key="2">
    <source>
        <dbReference type="Pfam" id="PF07261"/>
    </source>
</evidence>
<comment type="similarity">
    <text evidence="1">Belongs to the DnaB/DnaD family.</text>
</comment>
<dbReference type="InterPro" id="IPR036388">
    <property type="entry name" value="WH-like_DNA-bd_sf"/>
</dbReference>
<dbReference type="Proteomes" id="UP001348492">
    <property type="component" value="Chromosome"/>
</dbReference>
<evidence type="ECO:0000256" key="1">
    <source>
        <dbReference type="ARBA" id="ARBA00093462"/>
    </source>
</evidence>
<accession>A0ABZ2EWW1</accession>
<gene>
    <name evidence="3" type="ORF">TEGL_25800</name>
</gene>
<name>A0ABZ2EWW1_9FIRM</name>
<dbReference type="Gene3D" id="1.10.10.630">
    <property type="entry name" value="DnaD domain-like"/>
    <property type="match status" value="1"/>
</dbReference>
<keyword evidence="4" id="KW-1185">Reference proteome</keyword>
<dbReference type="Pfam" id="PF07261">
    <property type="entry name" value="DnaB_2"/>
    <property type="match status" value="1"/>
</dbReference>
<dbReference type="InterPro" id="IPR034829">
    <property type="entry name" value="DnaD-like_sf"/>
</dbReference>
<dbReference type="RefSeq" id="WP_018592587.1">
    <property type="nucleotide sequence ID" value="NZ_CP117523.1"/>
</dbReference>
<reference evidence="3 4" key="1">
    <citation type="journal article" date="2023" name="PLoS ONE">
        <title>Genome-based metabolic and phylogenomic analysis of three Terrisporobacter species.</title>
        <authorList>
            <person name="Boer T."/>
            <person name="Bengelsdorf F.R."/>
            <person name="Bomeke M."/>
            <person name="Daniel R."/>
            <person name="Poehlein A."/>
        </authorList>
    </citation>
    <scope>NUCLEOTIDE SEQUENCE [LARGE SCALE GENOMIC DNA]</scope>
    <source>
        <strain evidence="3 4">DSM 1288</strain>
    </source>
</reference>
<dbReference type="EMBL" id="CP117523">
    <property type="protein sequence ID" value="WWD84157.1"/>
    <property type="molecule type" value="Genomic_DNA"/>
</dbReference>
<sequence length="269" mass="30989">MERAFKGIWIPAEIWLNKDLKLIEKLFLVEIDSLDNKDGCFASNDYFSDFFGLSKNRCSEIIKSLENKGYITASYLYKKNTKYIEKRVLRVMYKYIRKTEYIVDKPTDIFEKPTTPSENCEDNNTSNNITNNSKYVCNEKLSEISKLYQENIGVANGIVAEYLIETSTKIDIKLFKRAIEICAEKGNNTFGYLKGIINNWLQKNVTSYEELKALELQNRFSNNSVSKNNNNIQKPYKKGAGANVNNAFAGYTPDELEKILLESQKGKFD</sequence>
<evidence type="ECO:0000313" key="3">
    <source>
        <dbReference type="EMBL" id="WWD84157.1"/>
    </source>
</evidence>
<protein>
    <recommendedName>
        <fullName evidence="2">DnaB/C C-terminal domain-containing protein</fullName>
    </recommendedName>
</protein>
<feature type="domain" description="DnaB/C C-terminal" evidence="2">
    <location>
        <begin position="169"/>
        <end position="213"/>
    </location>
</feature>
<dbReference type="NCBIfam" id="TIGR01446">
    <property type="entry name" value="DnaD_dom"/>
    <property type="match status" value="1"/>
</dbReference>
<dbReference type="InterPro" id="IPR006343">
    <property type="entry name" value="DnaB/C_C"/>
</dbReference>
<dbReference type="Pfam" id="PF13730">
    <property type="entry name" value="HTH_36"/>
    <property type="match status" value="1"/>
</dbReference>
<dbReference type="Gene3D" id="1.10.10.10">
    <property type="entry name" value="Winged helix-like DNA-binding domain superfamily/Winged helix DNA-binding domain"/>
    <property type="match status" value="1"/>
</dbReference>
<proteinExistence type="inferred from homology"/>
<organism evidence="3 4">
    <name type="scientific">Terrisporobacter glycolicus ATCC 14880 = DSM 1288</name>
    <dbReference type="NCBI Taxonomy" id="1121315"/>
    <lineage>
        <taxon>Bacteria</taxon>
        <taxon>Bacillati</taxon>
        <taxon>Bacillota</taxon>
        <taxon>Clostridia</taxon>
        <taxon>Peptostreptococcales</taxon>
        <taxon>Peptostreptococcaceae</taxon>
        <taxon>Terrisporobacter</taxon>
    </lineage>
</organism>